<keyword evidence="4" id="KW-1133">Transmembrane helix</keyword>
<dbReference type="InterPro" id="IPR000008">
    <property type="entry name" value="C2_dom"/>
</dbReference>
<reference evidence="6" key="1">
    <citation type="submission" date="2020-06" db="EMBL/GenBank/DDBJ databases">
        <authorList>
            <consortium name="Plant Systems Biology data submission"/>
        </authorList>
    </citation>
    <scope>NUCLEOTIDE SEQUENCE</scope>
    <source>
        <strain evidence="6">D6</strain>
    </source>
</reference>
<evidence type="ECO:0000259" key="5">
    <source>
        <dbReference type="PROSITE" id="PS50004"/>
    </source>
</evidence>
<dbReference type="PROSITE" id="PS50004">
    <property type="entry name" value="C2"/>
    <property type="match status" value="6"/>
</dbReference>
<evidence type="ECO:0000256" key="3">
    <source>
        <dbReference type="SAM" id="MobiDB-lite"/>
    </source>
</evidence>
<dbReference type="SMART" id="SM00239">
    <property type="entry name" value="C2"/>
    <property type="match status" value="6"/>
</dbReference>
<dbReference type="EMBL" id="CAICTM010000024">
    <property type="protein sequence ID" value="CAB9497692.1"/>
    <property type="molecule type" value="Genomic_DNA"/>
</dbReference>
<evidence type="ECO:0000256" key="4">
    <source>
        <dbReference type="SAM" id="Phobius"/>
    </source>
</evidence>
<dbReference type="Gene3D" id="2.60.40.150">
    <property type="entry name" value="C2 domain"/>
    <property type="match status" value="6"/>
</dbReference>
<dbReference type="GO" id="GO:0005509">
    <property type="term" value="F:calcium ion binding"/>
    <property type="evidence" value="ECO:0007669"/>
    <property type="project" value="TreeGrafter"/>
</dbReference>
<comment type="caution">
    <text evidence="6">The sequence shown here is derived from an EMBL/GenBank/DDBJ whole genome shotgun (WGS) entry which is preliminary data.</text>
</comment>
<dbReference type="SUPFAM" id="SSF49562">
    <property type="entry name" value="C2 domain (Calcium/lipid-binding domain, CaLB)"/>
    <property type="match status" value="6"/>
</dbReference>
<feature type="transmembrane region" description="Helical" evidence="4">
    <location>
        <begin position="1253"/>
        <end position="1270"/>
    </location>
</feature>
<feature type="domain" description="C2" evidence="5">
    <location>
        <begin position="985"/>
        <end position="1119"/>
    </location>
</feature>
<feature type="transmembrane region" description="Helical" evidence="4">
    <location>
        <begin position="1227"/>
        <end position="1246"/>
    </location>
</feature>
<evidence type="ECO:0000256" key="2">
    <source>
        <dbReference type="ARBA" id="ARBA00022837"/>
    </source>
</evidence>
<proteinExistence type="predicted"/>
<feature type="transmembrane region" description="Helical" evidence="4">
    <location>
        <begin position="1404"/>
        <end position="1428"/>
    </location>
</feature>
<evidence type="ECO:0000313" key="6">
    <source>
        <dbReference type="EMBL" id="CAB9497692.1"/>
    </source>
</evidence>
<dbReference type="GO" id="GO:0016020">
    <property type="term" value="C:membrane"/>
    <property type="evidence" value="ECO:0007669"/>
    <property type="project" value="TreeGrafter"/>
</dbReference>
<feature type="region of interest" description="Disordered" evidence="3">
    <location>
        <begin position="398"/>
        <end position="436"/>
    </location>
</feature>
<feature type="region of interest" description="Disordered" evidence="3">
    <location>
        <begin position="1301"/>
        <end position="1321"/>
    </location>
</feature>
<gene>
    <name evidence="6" type="ORF">SEMRO_24_G016360.1</name>
</gene>
<feature type="domain" description="C2" evidence="5">
    <location>
        <begin position="767"/>
        <end position="892"/>
    </location>
</feature>
<keyword evidence="2" id="KW-0106">Calcium</keyword>
<feature type="compositionally biased region" description="Basic and acidic residues" evidence="3">
    <location>
        <begin position="409"/>
        <end position="425"/>
    </location>
</feature>
<dbReference type="PANTHER" id="PTHR45911">
    <property type="entry name" value="C2 DOMAIN-CONTAINING PROTEIN"/>
    <property type="match status" value="1"/>
</dbReference>
<dbReference type="PANTHER" id="PTHR45911:SF4">
    <property type="entry name" value="MULTIPLE C2 AND TRANSMEMBRANE DOMAIN-CONTAINING PROTEIN"/>
    <property type="match status" value="1"/>
</dbReference>
<feature type="domain" description="C2" evidence="5">
    <location>
        <begin position="423"/>
        <end position="547"/>
    </location>
</feature>
<accession>A0A9N8D7C7</accession>
<protein>
    <submittedName>
        <fullName evidence="6">Multiple C2 and transmembrane domain-containing protein 1</fullName>
    </submittedName>
</protein>
<dbReference type="Pfam" id="PF00168">
    <property type="entry name" value="C2"/>
    <property type="match status" value="6"/>
</dbReference>
<feature type="domain" description="C2" evidence="5">
    <location>
        <begin position="219"/>
        <end position="349"/>
    </location>
</feature>
<keyword evidence="1" id="KW-0479">Metal-binding</keyword>
<evidence type="ECO:0000313" key="7">
    <source>
        <dbReference type="Proteomes" id="UP001153069"/>
    </source>
</evidence>
<dbReference type="OrthoDB" id="270970at2759"/>
<keyword evidence="4 6" id="KW-0812">Transmembrane</keyword>
<keyword evidence="4" id="KW-0472">Membrane</keyword>
<name>A0A9N8D7C7_9STRA</name>
<dbReference type="CDD" id="cd00030">
    <property type="entry name" value="C2"/>
    <property type="match status" value="5"/>
</dbReference>
<organism evidence="6 7">
    <name type="scientific">Seminavis robusta</name>
    <dbReference type="NCBI Taxonomy" id="568900"/>
    <lineage>
        <taxon>Eukaryota</taxon>
        <taxon>Sar</taxon>
        <taxon>Stramenopiles</taxon>
        <taxon>Ochrophyta</taxon>
        <taxon>Bacillariophyta</taxon>
        <taxon>Bacillariophyceae</taxon>
        <taxon>Bacillariophycidae</taxon>
        <taxon>Naviculales</taxon>
        <taxon>Naviculaceae</taxon>
        <taxon>Seminavis</taxon>
    </lineage>
</organism>
<keyword evidence="7" id="KW-1185">Reference proteome</keyword>
<dbReference type="Proteomes" id="UP001153069">
    <property type="component" value="Unassembled WGS sequence"/>
</dbReference>
<evidence type="ECO:0000256" key="1">
    <source>
        <dbReference type="ARBA" id="ARBA00022723"/>
    </source>
</evidence>
<feature type="domain" description="C2" evidence="5">
    <location>
        <begin position="1"/>
        <end position="116"/>
    </location>
</feature>
<feature type="compositionally biased region" description="Basic and acidic residues" evidence="3">
    <location>
        <begin position="1305"/>
        <end position="1321"/>
    </location>
</feature>
<feature type="region of interest" description="Disordered" evidence="3">
    <location>
        <begin position="199"/>
        <end position="227"/>
    </location>
</feature>
<dbReference type="InterPro" id="IPR035892">
    <property type="entry name" value="C2_domain_sf"/>
</dbReference>
<feature type="domain" description="C2" evidence="5">
    <location>
        <begin position="613"/>
        <end position="735"/>
    </location>
</feature>
<sequence>MAENPDDHVCLYIEILACSDLLIRDRKAQSSDPYVKVKLAGKDIHQTKTILKNLNPVFGDAEQHAFLLDCPKKQLIDNQGLLFKVKDWNRFADQDIGSIQVSAADLTKASGETMEYVLEPPSDVPKDTPVGTLTIGCWQATDAHLEKLGKDKKGLRGFVSGIQSKAHDITHKAEERMKDLGDKMHVKEFSQALTPSFMKKDEETPKPFGSAITDESEKDSEEKEVVNTEDIDEYEQKYLEEVLLVVEVVAGRNLLIGDKHSSDPYVKVMMGEDQIHKTKHILKTLNPIYTPEIGSTFLLECPATDLADQGGLNFIVKDWDRIGVNDDLGTVDVSHLNLTKATGEAMEFMIEPPKGVNTEPGEAGYLLIRCRKASKADAEFLKDPHHVPKNMFPTTTKEAASSAWASLEKQSEDAPELKVEPKTSTEEDPNLPVPDMTDSLHIRIEIVKCRNLIAADRGGTSDPYVKVKLANKDLHETKHILKTLNPLFSDETDSTFVLHCLAKDLYDAKGLQFKCKDYDRLGKSDELGTVQVPPGKIYNGKGEDLEFDIAPPKGQEGKDAGSLTIRCSATTADDHTGERKKFLGMKTPQIEVPKIAIPTMKPLTAVSEMLHLKTPVTTRSVELDEPRPLFIEIVSCRKLLGADKTGLSDPYVKIKLGKQDLHQTKHLEQTLEPIFEPRHNPYFVLDANPAEVRQEGGILLKVKDYDMFGKDDDLGEVLLEAKALYEATGEKTEVKLNPPKGKAEEAGFISFRCRPATADDRVQSRTLLGGLTGTVMPKTDYGPKDLSLLIEIVSGWRLPIADLTSSDPYVKIRIGSYDYHRTKPIKNTRDPIYTIQHQSLFILEVATKEIKDNDGITFEVKDYDFIGSNDMLGTVVVPPETILEAKGERLELQLKNKGNDAGFLAVRCRPATNYDREFLQGVTGRSKKRDFMGLNASYDRTMAPKGGGGNVLKTMFTRNNKTEHGVKKYRVRPFPDPERKADTEFMSEKQIEAEALKDSRTWLDVGSGDLGKVYCEIIGCDGLPNKDQDLGNGNKTDSFAAIVYEDVVVKTDVIDDCLSPRWLPWMQRAFIFRMMHPSSNLNICVFDYDPGFAGDHDICGRVSIDLANLVPGTEYVLRYKLYENSAYEEREPKGILMVRLRMELKGQKDMLMSYLQYPGPQFFVNVKSAKDFDLVRQTVGGRQDLTSYSTKTIGLYVEELTGYSEITYYISDTIVSLLFWREQVKMFGIWVPLHSLVLFLSAIILAERPTLYPAFYFFSLGWSILAVGYWRNNSSNPWDKTQTAFGLLTALITGVSIHGPPKKIGAHEKEEESKAEQKAIRDKREKLNKQREEVSKAQVALAQEHQSQMSQVGEQSANTDISTNAGGVSLDPLKVVLYPLQLYLGLACRTLRLVKNVLIWDEPYVAFILTFVFFGIGFVLLFVPWLFLFRWTSRLIAWGLLGPHMKLADIYWYRDFENMSEEEQAQQIRDGFTAQLDAARALAAQARIDNERAIKLKDIKKELYGKFVTWVPVLSFERFPDVPLHSSSAQPYTPPENQSRAIPERVAGQHLVGDMIPRIMDLDDPGMEVSEEAKKND</sequence>